<comment type="caution">
    <text evidence="6">The sequence shown here is derived from an EMBL/GenBank/DDBJ whole genome shotgun (WGS) entry which is preliminary data.</text>
</comment>
<gene>
    <name evidence="6" type="ORF">EDD66_107130</name>
</gene>
<keyword evidence="7" id="KW-1185">Reference proteome</keyword>
<reference evidence="6 7" key="1">
    <citation type="submission" date="2018-11" db="EMBL/GenBank/DDBJ databases">
        <title>Genomic Encyclopedia of Type Strains, Phase IV (KMG-IV): sequencing the most valuable type-strain genomes for metagenomic binning, comparative biology and taxonomic classification.</title>
        <authorList>
            <person name="Goeker M."/>
        </authorList>
    </citation>
    <scope>NUCLEOTIDE SEQUENCE [LARGE SCALE GENOMIC DNA]</scope>
    <source>
        <strain evidence="6 7">DSM 26537</strain>
    </source>
</reference>
<comment type="subcellular location">
    <subcellularLocation>
        <location evidence="1">Cytoplasm</location>
    </subcellularLocation>
</comment>
<dbReference type="AlphaFoldDB" id="A0A3N1XKL3"/>
<keyword evidence="4" id="KW-0408">Iron</keyword>
<protein>
    <submittedName>
        <fullName evidence="6">Regulator of cell morphogenesis and NO signaling</fullName>
    </submittedName>
</protein>
<accession>A0A3N1XKL3</accession>
<evidence type="ECO:0000256" key="2">
    <source>
        <dbReference type="ARBA" id="ARBA00022490"/>
    </source>
</evidence>
<dbReference type="Pfam" id="PF04405">
    <property type="entry name" value="ScdA_N"/>
    <property type="match status" value="1"/>
</dbReference>
<sequence length="230" mass="26857">MINYLDNAKTIGGVVAELPQASEIFKEFDIDFCCGGHRLLKDVVKLQGIDEKAINEKLNQIYEERVSSYQNKSQEFSNMSHPVLSTYIEDKHHSYLRKVLPETLELLTTILRVHGVNHKELFDVYKLFGTLKTDLEQHLLKEETMLFPAFNKEEENKDSIQKVSIEIINEHEAAGEILSELRRVTKDYQIPEDACQTFQNAYRLLEEIEDDLHQHIHLENNVLLKNYDIR</sequence>
<evidence type="ECO:0000259" key="5">
    <source>
        <dbReference type="Pfam" id="PF01814"/>
    </source>
</evidence>
<proteinExistence type="predicted"/>
<evidence type="ECO:0000256" key="4">
    <source>
        <dbReference type="ARBA" id="ARBA00023004"/>
    </source>
</evidence>
<dbReference type="InterPro" id="IPR012312">
    <property type="entry name" value="Hemerythrin-like"/>
</dbReference>
<dbReference type="InterPro" id="IPR019903">
    <property type="entry name" value="RIC_family"/>
</dbReference>
<dbReference type="PANTHER" id="PTHR36438">
    <property type="entry name" value="IRON-SULFUR CLUSTER REPAIR PROTEIN YTFE"/>
    <property type="match status" value="1"/>
</dbReference>
<keyword evidence="2" id="KW-0963">Cytoplasm</keyword>
<name>A0A3N1XKL3_9FIRM</name>
<dbReference type="PANTHER" id="PTHR36438:SF1">
    <property type="entry name" value="IRON-SULFUR CLUSTER REPAIR PROTEIN YTFE"/>
    <property type="match status" value="1"/>
</dbReference>
<dbReference type="GO" id="GO:0046872">
    <property type="term" value="F:metal ion binding"/>
    <property type="evidence" value="ECO:0007669"/>
    <property type="project" value="UniProtKB-KW"/>
</dbReference>
<dbReference type="OrthoDB" id="9797132at2"/>
<dbReference type="RefSeq" id="WP_123609910.1">
    <property type="nucleotide sequence ID" value="NZ_RJVG01000007.1"/>
</dbReference>
<dbReference type="Pfam" id="PF01814">
    <property type="entry name" value="Hemerythrin"/>
    <property type="match status" value="1"/>
</dbReference>
<dbReference type="Proteomes" id="UP000273083">
    <property type="component" value="Unassembled WGS sequence"/>
</dbReference>
<dbReference type="GO" id="GO:0005737">
    <property type="term" value="C:cytoplasm"/>
    <property type="evidence" value="ECO:0007669"/>
    <property type="project" value="UniProtKB-SubCell"/>
</dbReference>
<evidence type="ECO:0000256" key="1">
    <source>
        <dbReference type="ARBA" id="ARBA00004496"/>
    </source>
</evidence>
<keyword evidence="3" id="KW-0479">Metal-binding</keyword>
<evidence type="ECO:0000313" key="6">
    <source>
        <dbReference type="EMBL" id="ROR27216.1"/>
    </source>
</evidence>
<organism evidence="6 7">
    <name type="scientific">Mobilisporobacter senegalensis</name>
    <dbReference type="NCBI Taxonomy" id="1329262"/>
    <lineage>
        <taxon>Bacteria</taxon>
        <taxon>Bacillati</taxon>
        <taxon>Bacillota</taxon>
        <taxon>Clostridia</taxon>
        <taxon>Lachnospirales</taxon>
        <taxon>Lachnospiraceae</taxon>
        <taxon>Mobilisporobacter</taxon>
    </lineage>
</organism>
<evidence type="ECO:0000313" key="7">
    <source>
        <dbReference type="Proteomes" id="UP000273083"/>
    </source>
</evidence>
<dbReference type="NCBIfam" id="TIGR03652">
    <property type="entry name" value="FeS_repair_RIC"/>
    <property type="match status" value="1"/>
</dbReference>
<evidence type="ECO:0000256" key="3">
    <source>
        <dbReference type="ARBA" id="ARBA00022723"/>
    </source>
</evidence>
<dbReference type="EMBL" id="RJVG01000007">
    <property type="protein sequence ID" value="ROR27216.1"/>
    <property type="molecule type" value="Genomic_DNA"/>
</dbReference>
<dbReference type="Gene3D" id="1.20.120.520">
    <property type="entry name" value="nmb1532 protein domain like"/>
    <property type="match status" value="1"/>
</dbReference>
<feature type="domain" description="Hemerythrin-like" evidence="5">
    <location>
        <begin position="89"/>
        <end position="224"/>
    </location>
</feature>